<feature type="domain" description="STAS" evidence="1">
    <location>
        <begin position="11"/>
        <end position="101"/>
    </location>
</feature>
<reference evidence="2 3" key="1">
    <citation type="submission" date="2007-03" db="EMBL/GenBank/DDBJ databases">
        <authorList>
            <person name="Heidelberg J."/>
        </authorList>
    </citation>
    <scope>NUCLEOTIDE SEQUENCE [LARGE SCALE GENOMIC DNA]</scope>
    <source>
        <strain evidence="3">ATCC 39541 / Classical Ogawa 395 / O395</strain>
    </source>
</reference>
<dbReference type="InterPro" id="IPR052746">
    <property type="entry name" value="MlaB_ABC_Transporter"/>
</dbReference>
<dbReference type="PANTHER" id="PTHR35849:SF2">
    <property type="entry name" value="BLR2341 PROTEIN"/>
    <property type="match status" value="1"/>
</dbReference>
<dbReference type="EMBL" id="CP000626">
    <property type="protein sequence ID" value="ABQ18935.1"/>
    <property type="molecule type" value="Genomic_DNA"/>
</dbReference>
<dbReference type="InterPro" id="IPR058548">
    <property type="entry name" value="MlaB-like_STAS"/>
</dbReference>
<dbReference type="Pfam" id="PF13466">
    <property type="entry name" value="STAS_2"/>
    <property type="match status" value="1"/>
</dbReference>
<dbReference type="Proteomes" id="UP000000249">
    <property type="component" value="Chromosome 2"/>
</dbReference>
<proteinExistence type="predicted"/>
<dbReference type="PATRIC" id="fig|345073.21.peg.3841"/>
<dbReference type="KEGG" id="vcr:VC395_A1118"/>
<gene>
    <name evidence="2" type="ordered locus">VC0395_0146</name>
</gene>
<sequence length="101" mass="11148">MTIHFILKVWISMLILNEVLDIAHVQECKQQLLPWMSQEAPIVIDGSAVARVDAAGVQLLASLFITAQHNGQQIHFEQLSDVLAEGLALLGMADLMQLKSE</sequence>
<dbReference type="AlphaFoldDB" id="A0A0H3AEX8"/>
<dbReference type="InterPro" id="IPR036513">
    <property type="entry name" value="STAS_dom_sf"/>
</dbReference>
<evidence type="ECO:0000313" key="3">
    <source>
        <dbReference type="Proteomes" id="UP000000249"/>
    </source>
</evidence>
<accession>A0A0H3AEX8</accession>
<dbReference type="SUPFAM" id="SSF52091">
    <property type="entry name" value="SpoIIaa-like"/>
    <property type="match status" value="1"/>
</dbReference>
<dbReference type="eggNOG" id="COG1366">
    <property type="taxonomic scope" value="Bacteria"/>
</dbReference>
<dbReference type="PROSITE" id="PS50801">
    <property type="entry name" value="STAS"/>
    <property type="match status" value="1"/>
</dbReference>
<dbReference type="KEGG" id="vco:VC0395_0146"/>
<dbReference type="InterPro" id="IPR002645">
    <property type="entry name" value="STAS_dom"/>
</dbReference>
<dbReference type="Gene3D" id="3.30.750.24">
    <property type="entry name" value="STAS domain"/>
    <property type="match status" value="1"/>
</dbReference>
<dbReference type="PANTHER" id="PTHR35849">
    <property type="entry name" value="BLR2341 PROTEIN"/>
    <property type="match status" value="1"/>
</dbReference>
<name>A0A0H3AEX8_VIBC3</name>
<evidence type="ECO:0000313" key="2">
    <source>
        <dbReference type="EMBL" id="ABQ18935.1"/>
    </source>
</evidence>
<dbReference type="OrthoDB" id="5876963at2"/>
<evidence type="ECO:0000259" key="1">
    <source>
        <dbReference type="PROSITE" id="PS50801"/>
    </source>
</evidence>
<protein>
    <recommendedName>
        <fullName evidence="1">STAS domain-containing protein</fullName>
    </recommendedName>
</protein>
<organism evidence="2 3">
    <name type="scientific">Vibrio cholerae serotype O1 (strain ATCC 39541 / Classical Ogawa 395 / O395)</name>
    <dbReference type="NCBI Taxonomy" id="345073"/>
    <lineage>
        <taxon>Bacteria</taxon>
        <taxon>Pseudomonadati</taxon>
        <taxon>Pseudomonadota</taxon>
        <taxon>Gammaproteobacteria</taxon>
        <taxon>Vibrionales</taxon>
        <taxon>Vibrionaceae</taxon>
        <taxon>Vibrio</taxon>
    </lineage>
</organism>